<reference evidence="1 2" key="1">
    <citation type="journal article" date="2011" name="EMBO J.">
        <title>Structural diversity of bacterial flagellar motors.</title>
        <authorList>
            <person name="Chen S."/>
            <person name="Beeby M."/>
            <person name="Murphy G.E."/>
            <person name="Leadbetter J.R."/>
            <person name="Hendrixson D.R."/>
            <person name="Briegel A."/>
            <person name="Li Z."/>
            <person name="Shi J."/>
            <person name="Tocheva E.I."/>
            <person name="Muller A."/>
            <person name="Dobro M.J."/>
            <person name="Jensen G.J."/>
        </authorList>
    </citation>
    <scope>NUCLEOTIDE SEQUENCE [LARGE SCALE GENOMIC DNA]</scope>
    <source>
        <strain evidence="1 2">DSM 6540</strain>
    </source>
</reference>
<dbReference type="Proteomes" id="UP000003240">
    <property type="component" value="Unassembled WGS sequence"/>
</dbReference>
<evidence type="ECO:0008006" key="3">
    <source>
        <dbReference type="Google" id="ProtNLM"/>
    </source>
</evidence>
<accession>F7NN73</accession>
<evidence type="ECO:0000313" key="2">
    <source>
        <dbReference type="Proteomes" id="UP000003240"/>
    </source>
</evidence>
<dbReference type="AlphaFoldDB" id="F7NN73"/>
<dbReference type="EMBL" id="AFGF01000205">
    <property type="protein sequence ID" value="EGO62539.1"/>
    <property type="molecule type" value="Genomic_DNA"/>
</dbReference>
<dbReference type="eggNOG" id="ENOG5033ACZ">
    <property type="taxonomic scope" value="Bacteria"/>
</dbReference>
<keyword evidence="2" id="KW-1185">Reference proteome</keyword>
<dbReference type="Pfam" id="PF10704">
    <property type="entry name" value="DUF2508"/>
    <property type="match status" value="1"/>
</dbReference>
<comment type="caution">
    <text evidence="1">The sequence shown here is derived from an EMBL/GenBank/DDBJ whole genome shotgun (WGS) entry which is preliminary data.</text>
</comment>
<gene>
    <name evidence="1" type="ORF">ALO_17781</name>
</gene>
<organism evidence="1 2">
    <name type="scientific">Acetonema longum DSM 6540</name>
    <dbReference type="NCBI Taxonomy" id="1009370"/>
    <lineage>
        <taxon>Bacteria</taxon>
        <taxon>Bacillati</taxon>
        <taxon>Bacillota</taxon>
        <taxon>Negativicutes</taxon>
        <taxon>Acetonemataceae</taxon>
        <taxon>Acetonema</taxon>
    </lineage>
</organism>
<protein>
    <recommendedName>
        <fullName evidence="3">DUF2508 domain-containing protein</fullName>
    </recommendedName>
</protein>
<proteinExistence type="predicted"/>
<evidence type="ECO:0000313" key="1">
    <source>
        <dbReference type="EMBL" id="EGO62539.1"/>
    </source>
</evidence>
<sequence length="90" mass="10705">MKTTWLGAVQDWFGRETPPVPRPRGDDELPHILEQARQEWLQAQAMYNYVSDNDLIDHVVYQMQAAEKRYIYLLKLARQRGITRSPFTER</sequence>
<name>F7NN73_9FIRM</name>
<dbReference type="InterPro" id="IPR019644">
    <property type="entry name" value="DUF2508"/>
</dbReference>
<dbReference type="STRING" id="1009370.ALO_17781"/>